<accession>A0A1M8AAS9</accession>
<evidence type="ECO:0000313" key="5">
    <source>
        <dbReference type="EMBL" id="SHO79586.1"/>
    </source>
</evidence>
<dbReference type="OrthoDB" id="3366698at2759"/>
<dbReference type="AlphaFoldDB" id="A0A1M8AAS9"/>
<dbReference type="STRING" id="1230383.A0A1M8AAS9"/>
<evidence type="ECO:0000256" key="3">
    <source>
        <dbReference type="ARBA" id="ARBA00023242"/>
    </source>
</evidence>
<feature type="compositionally biased region" description="Basic and acidic residues" evidence="4">
    <location>
        <begin position="71"/>
        <end position="80"/>
    </location>
</feature>
<sequence length="234" mass="26240">MAERELDAGKPLFKKRTRIGRHAHRVTAYESLQSEEGSPQDKSVSVDELVNLRDMLRKPTGIELSCLNAGDNKRQRKVESTDQIQDNDEIHRGGAVSSPPNADRHLFQFVKANVARQENDAPSAPSQPSNSLNSHLKPTATPGPNNLHNDALLTSVPEVDLGVQPRLDNIEATEKAKRALMQRTIPNPLPESEPGTLDEARRQAQYGPPTSHAPRRERPSDDRVYKRFRQRTQR</sequence>
<evidence type="ECO:0000256" key="2">
    <source>
        <dbReference type="ARBA" id="ARBA00007643"/>
    </source>
</evidence>
<dbReference type="Pfam" id="PF07052">
    <property type="entry name" value="Hep_59"/>
    <property type="match status" value="1"/>
</dbReference>
<organism evidence="5 6">
    <name type="scientific">Malassezia sympodialis (strain ATCC 42132)</name>
    <name type="common">Atopic eczema-associated yeast</name>
    <dbReference type="NCBI Taxonomy" id="1230383"/>
    <lineage>
        <taxon>Eukaryota</taxon>
        <taxon>Fungi</taxon>
        <taxon>Dikarya</taxon>
        <taxon>Basidiomycota</taxon>
        <taxon>Ustilaginomycotina</taxon>
        <taxon>Malasseziomycetes</taxon>
        <taxon>Malasseziales</taxon>
        <taxon>Malasseziaceae</taxon>
        <taxon>Malassezia</taxon>
    </lineage>
</organism>
<evidence type="ECO:0000313" key="6">
    <source>
        <dbReference type="Proteomes" id="UP000186303"/>
    </source>
</evidence>
<name>A0A1M8AAS9_MALS4</name>
<dbReference type="OMA" id="NEDCDER"/>
<dbReference type="VEuPathDB" id="FungiDB:MSYG_3936"/>
<dbReference type="PANTHER" id="PTHR13486:SF2">
    <property type="entry name" value="SPLICING FACTOR C9ORF78"/>
    <property type="match status" value="1"/>
</dbReference>
<evidence type="ECO:0000256" key="1">
    <source>
        <dbReference type="ARBA" id="ARBA00004123"/>
    </source>
</evidence>
<keyword evidence="3" id="KW-0539">Nucleus</keyword>
<feature type="compositionally biased region" description="Basic and acidic residues" evidence="4">
    <location>
        <begin position="214"/>
        <end position="225"/>
    </location>
</feature>
<dbReference type="GO" id="GO:0005681">
    <property type="term" value="C:spliceosomal complex"/>
    <property type="evidence" value="ECO:0007669"/>
    <property type="project" value="TreeGrafter"/>
</dbReference>
<dbReference type="InterPro" id="IPR010756">
    <property type="entry name" value="Tls1-like"/>
</dbReference>
<feature type="region of interest" description="Disordered" evidence="4">
    <location>
        <begin position="116"/>
        <end position="150"/>
    </location>
</feature>
<gene>
    <name evidence="5" type="ORF">MSYG_3936</name>
</gene>
<comment type="subcellular location">
    <subcellularLocation>
        <location evidence="1">Nucleus</location>
    </subcellularLocation>
</comment>
<proteinExistence type="inferred from homology"/>
<protein>
    <submittedName>
        <fullName evidence="5">Uncharacterized protein</fullName>
    </submittedName>
</protein>
<feature type="compositionally biased region" description="Polar residues" evidence="4">
    <location>
        <begin position="124"/>
        <end position="148"/>
    </location>
</feature>
<dbReference type="EMBL" id="LT671827">
    <property type="protein sequence ID" value="SHO79586.1"/>
    <property type="molecule type" value="Genomic_DNA"/>
</dbReference>
<keyword evidence="6" id="KW-1185">Reference proteome</keyword>
<reference evidence="6" key="1">
    <citation type="journal article" date="2017" name="Nucleic Acids Res.">
        <title>Proteogenomics produces comprehensive and highly accurate protein-coding gene annotation in a complete genome assembly of Malassezia sympodialis.</title>
        <authorList>
            <person name="Zhu Y."/>
            <person name="Engstroem P.G."/>
            <person name="Tellgren-Roth C."/>
            <person name="Baudo C.D."/>
            <person name="Kennell J.C."/>
            <person name="Sun S."/>
            <person name="Billmyre R.B."/>
            <person name="Schroeder M.S."/>
            <person name="Andersson A."/>
            <person name="Holm T."/>
            <person name="Sigurgeirsson B."/>
            <person name="Wu G."/>
            <person name="Sankaranarayanan S.R."/>
            <person name="Siddharthan R."/>
            <person name="Sanyal K."/>
            <person name="Lundeberg J."/>
            <person name="Nystedt B."/>
            <person name="Boekhout T."/>
            <person name="Dawson T.L. Jr."/>
            <person name="Heitman J."/>
            <person name="Scheynius A."/>
            <person name="Lehtioe J."/>
        </authorList>
    </citation>
    <scope>NUCLEOTIDE SEQUENCE [LARGE SCALE GENOMIC DNA]</scope>
    <source>
        <strain evidence="6">ATCC 42132</strain>
    </source>
</reference>
<evidence type="ECO:0000256" key="4">
    <source>
        <dbReference type="SAM" id="MobiDB-lite"/>
    </source>
</evidence>
<comment type="similarity">
    <text evidence="2">Belongs to the TLS1 family.</text>
</comment>
<dbReference type="PANTHER" id="PTHR13486">
    <property type="entry name" value="TELOMERE LENGTH AND SILENCING PROTEIN 1 TLS1 FAMILY MEMBER"/>
    <property type="match status" value="1"/>
</dbReference>
<feature type="region of interest" description="Disordered" evidence="4">
    <location>
        <begin position="181"/>
        <end position="234"/>
    </location>
</feature>
<dbReference type="Proteomes" id="UP000186303">
    <property type="component" value="Chromosome 7"/>
</dbReference>
<feature type="region of interest" description="Disordered" evidence="4">
    <location>
        <begin position="71"/>
        <end position="102"/>
    </location>
</feature>
<dbReference type="GO" id="GO:0000398">
    <property type="term" value="P:mRNA splicing, via spliceosome"/>
    <property type="evidence" value="ECO:0007669"/>
    <property type="project" value="TreeGrafter"/>
</dbReference>